<dbReference type="Gene3D" id="3.90.740.10">
    <property type="entry name" value="Valyl/Leucyl/Isoleucyl-tRNA synthetase, editing domain"/>
    <property type="match status" value="1"/>
</dbReference>
<dbReference type="STRING" id="4999.A0A1Y1UI94"/>
<dbReference type="GeneID" id="33557586"/>
<dbReference type="GO" id="GO:0006428">
    <property type="term" value="P:isoleucyl-tRNA aminoacylation"/>
    <property type="evidence" value="ECO:0007669"/>
    <property type="project" value="InterPro"/>
</dbReference>
<evidence type="ECO:0000256" key="9">
    <source>
        <dbReference type="RuleBase" id="RU363035"/>
    </source>
</evidence>
<dbReference type="InterPro" id="IPR013155">
    <property type="entry name" value="M/V/L/I-tRNA-synth_anticd-bd"/>
</dbReference>
<dbReference type="SUPFAM" id="SSF50677">
    <property type="entry name" value="ValRS/IleRS/LeuRS editing domain"/>
    <property type="match status" value="1"/>
</dbReference>
<sequence length="988" mass="110243">MDIFSRLPLLPRRIVQSYLQDVSPQQRRLFSSTCTVAESSKKYSATLLLPKTEMPTRHKKPVVEEQRLRAKTTTRLYAWQNEHRSGPLFVLHDGPPYANGNLHMGHALNKVLKDFINRYKLLRGHRIHFVPGWDCHGLPIEQKALSKLTKKHTELDPIEIRRIAKAEALEAIVTQKQEFLDLGIMADWDSDSNTYRSLDHDFEMRELKLFERMVERRLVAYRKRPTYFSPASRTALAESELTYREDHQSRSIYVAFEADTSQPSPGLKAALSEVQSKTGGDPTLKLVIWTTTPWSLPGNAGVAINKDAIYEVVSRSDGQALVIMQDRRPHLEEILGPCRVLATIRGEDLIGTPYYHPFHGRNSSERAPVVFHSDNVSSSSGTGLVHSAPAHGHDDYTDFQALGLLPDVLRSPIDDSGCFTAEVGQWSQSDVAGSLIGEPVLGKGTALMIDLLGRDGWLLAEAKHKHKYPYDWKSHTPVIVRATSQWFVSLESLRSLAIDALDKIAFHPAQSRQRLESFLQSRAEWCISRQRSWGVPIPVLFDSDDRPILDRASLSHNISVLKEKGADHWWSGPIRDFAGNQTGAHRSMDTLDVWFDSGSTWTLLNELDRGVFTADVCLEGSDQHRGWFQSQLFTLLAQGEGRLPYKSLITHGFILDEKGSKMSKSAGNGLSPSDIVHGVENKAGYGADALRLWAASVDYQRDVTLGQSSLTQAAETLRRLRSVSRFLVGVTGPYSKSSSETASKFLLDRYILDELASVEREVAAAYESFAFNRALNAITTFCASTTSTLYFDVIKDILYCNAVHDPRRAAALQVCRQVLQTTLKMMAPLVPHLAEEVHEAWTGGSCSVFEEVWTPRTTSDEVARNLTMPLLRLRQAVINIGEVARTDGSLGQLSEADMWITGSGSASQATIENLLSNEEIIPVSQIKQGVPPSDRTVVATTNLILGDDADYEIKLTRSVLVKCPRCWKHRSTSEGQLCARCQGVVVME</sequence>
<comment type="caution">
    <text evidence="12">The sequence shown here is derived from an EMBL/GenBank/DDBJ whole genome shotgun (WGS) entry which is preliminary data.</text>
</comment>
<dbReference type="GO" id="GO:0005524">
    <property type="term" value="F:ATP binding"/>
    <property type="evidence" value="ECO:0007669"/>
    <property type="project" value="UniProtKB-KW"/>
</dbReference>
<dbReference type="AlphaFoldDB" id="A0A1Y1UI94"/>
<dbReference type="InParanoid" id="A0A1Y1UI94"/>
<evidence type="ECO:0000256" key="2">
    <source>
        <dbReference type="ARBA" id="ARBA00013165"/>
    </source>
</evidence>
<evidence type="ECO:0000256" key="3">
    <source>
        <dbReference type="ARBA" id="ARBA00022598"/>
    </source>
</evidence>
<dbReference type="InterPro" id="IPR014729">
    <property type="entry name" value="Rossmann-like_a/b/a_fold"/>
</dbReference>
<evidence type="ECO:0000259" key="10">
    <source>
        <dbReference type="Pfam" id="PF00133"/>
    </source>
</evidence>
<evidence type="ECO:0000256" key="6">
    <source>
        <dbReference type="ARBA" id="ARBA00022917"/>
    </source>
</evidence>
<dbReference type="SUPFAM" id="SSF47323">
    <property type="entry name" value="Anticodon-binding domain of a subclass of class I aminoacyl-tRNA synthetases"/>
    <property type="match status" value="1"/>
</dbReference>
<dbReference type="EMBL" id="NBSH01000006">
    <property type="protein sequence ID" value="ORX37206.1"/>
    <property type="molecule type" value="Genomic_DNA"/>
</dbReference>
<evidence type="ECO:0000313" key="12">
    <source>
        <dbReference type="EMBL" id="ORX37206.1"/>
    </source>
</evidence>
<dbReference type="InterPro" id="IPR002301">
    <property type="entry name" value="Ile-tRNA-ligase"/>
</dbReference>
<evidence type="ECO:0000256" key="4">
    <source>
        <dbReference type="ARBA" id="ARBA00022741"/>
    </source>
</evidence>
<dbReference type="NCBIfam" id="TIGR00392">
    <property type="entry name" value="ileS"/>
    <property type="match status" value="1"/>
</dbReference>
<evidence type="ECO:0000256" key="5">
    <source>
        <dbReference type="ARBA" id="ARBA00022840"/>
    </source>
</evidence>
<evidence type="ECO:0000256" key="8">
    <source>
        <dbReference type="ARBA" id="ARBA00032665"/>
    </source>
</evidence>
<dbReference type="GO" id="GO:0004822">
    <property type="term" value="F:isoleucine-tRNA ligase activity"/>
    <property type="evidence" value="ECO:0007669"/>
    <property type="project" value="UniProtKB-EC"/>
</dbReference>
<dbReference type="InterPro" id="IPR033708">
    <property type="entry name" value="Anticodon_Ile_BEm"/>
</dbReference>
<feature type="domain" description="Aminoacyl-tRNA synthetase class Ia" evidence="10">
    <location>
        <begin position="82"/>
        <end position="705"/>
    </location>
</feature>
<dbReference type="InterPro" id="IPR001412">
    <property type="entry name" value="aa-tRNA-synth_I_CS"/>
</dbReference>
<dbReference type="Gene3D" id="3.40.50.620">
    <property type="entry name" value="HUPs"/>
    <property type="match status" value="2"/>
</dbReference>
<dbReference type="Gene3D" id="1.10.730.20">
    <property type="match status" value="1"/>
</dbReference>
<dbReference type="InterPro" id="IPR009080">
    <property type="entry name" value="tRNAsynth_Ia_anticodon-bd"/>
</dbReference>
<dbReference type="InterPro" id="IPR050081">
    <property type="entry name" value="Ile-tRNA_ligase"/>
</dbReference>
<dbReference type="GO" id="GO:0000049">
    <property type="term" value="F:tRNA binding"/>
    <property type="evidence" value="ECO:0007669"/>
    <property type="project" value="InterPro"/>
</dbReference>
<dbReference type="Pfam" id="PF08264">
    <property type="entry name" value="Anticodon_1"/>
    <property type="match status" value="1"/>
</dbReference>
<proteinExistence type="inferred from homology"/>
<dbReference type="FunCoup" id="A0A1Y1UI94">
    <property type="interactions" value="422"/>
</dbReference>
<dbReference type="CDD" id="cd07960">
    <property type="entry name" value="Anticodon_Ia_Ile_BEm"/>
    <property type="match status" value="1"/>
</dbReference>
<accession>A0A1Y1UI94</accession>
<keyword evidence="4 9" id="KW-0547">Nucleotide-binding</keyword>
<dbReference type="PRINTS" id="PR00984">
    <property type="entry name" value="TRNASYNTHILE"/>
</dbReference>
<keyword evidence="5 9" id="KW-0067">ATP-binding</keyword>
<dbReference type="RefSeq" id="XP_021871244.1">
    <property type="nucleotide sequence ID" value="XM_022015777.1"/>
</dbReference>
<dbReference type="PANTHER" id="PTHR42765:SF1">
    <property type="entry name" value="ISOLEUCINE--TRNA LIGASE, MITOCHONDRIAL"/>
    <property type="match status" value="1"/>
</dbReference>
<keyword evidence="7 9" id="KW-0030">Aminoacyl-tRNA synthetase</keyword>
<dbReference type="PANTHER" id="PTHR42765">
    <property type="entry name" value="SOLEUCYL-TRNA SYNTHETASE"/>
    <property type="match status" value="1"/>
</dbReference>
<keyword evidence="13" id="KW-1185">Reference proteome</keyword>
<dbReference type="SUPFAM" id="SSF52374">
    <property type="entry name" value="Nucleotidylyl transferase"/>
    <property type="match status" value="1"/>
</dbReference>
<dbReference type="Proteomes" id="UP000193218">
    <property type="component" value="Unassembled WGS sequence"/>
</dbReference>
<dbReference type="PROSITE" id="PS00178">
    <property type="entry name" value="AA_TRNA_LIGASE_I"/>
    <property type="match status" value="1"/>
</dbReference>
<dbReference type="InterPro" id="IPR002300">
    <property type="entry name" value="aa-tRNA-synth_Ia"/>
</dbReference>
<reference evidence="12 13" key="1">
    <citation type="submission" date="2017-03" db="EMBL/GenBank/DDBJ databases">
        <title>Widespread Adenine N6-methylation of Active Genes in Fungi.</title>
        <authorList>
            <consortium name="DOE Joint Genome Institute"/>
            <person name="Mondo S.J."/>
            <person name="Dannebaum R.O."/>
            <person name="Kuo R.C."/>
            <person name="Louie K.B."/>
            <person name="Bewick A.J."/>
            <person name="Labutti K."/>
            <person name="Haridas S."/>
            <person name="Kuo A."/>
            <person name="Salamov A."/>
            <person name="Ahrendt S.R."/>
            <person name="Lau R."/>
            <person name="Bowen B.P."/>
            <person name="Lipzen A."/>
            <person name="Sullivan W."/>
            <person name="Andreopoulos W.B."/>
            <person name="Clum A."/>
            <person name="Lindquist E."/>
            <person name="Daum C."/>
            <person name="Northen T.R."/>
            <person name="Ramamoorthy G."/>
            <person name="Schmitz R.J."/>
            <person name="Gryganskyi A."/>
            <person name="Culley D."/>
            <person name="Magnuson J."/>
            <person name="James T.Y."/>
            <person name="O'Malley M.A."/>
            <person name="Stajich J.E."/>
            <person name="Spatafora J.W."/>
            <person name="Visel A."/>
            <person name="Grigoriev I.V."/>
        </authorList>
    </citation>
    <scope>NUCLEOTIDE SEQUENCE [LARGE SCALE GENOMIC DNA]</scope>
    <source>
        <strain evidence="12 13">NRRL Y-17943</strain>
    </source>
</reference>
<evidence type="ECO:0000259" key="11">
    <source>
        <dbReference type="Pfam" id="PF08264"/>
    </source>
</evidence>
<dbReference type="EC" id="6.1.1.5" evidence="2"/>
<evidence type="ECO:0000256" key="1">
    <source>
        <dbReference type="ARBA" id="ARBA00005594"/>
    </source>
</evidence>
<dbReference type="Pfam" id="PF00133">
    <property type="entry name" value="tRNA-synt_1"/>
    <property type="match status" value="1"/>
</dbReference>
<evidence type="ECO:0000313" key="13">
    <source>
        <dbReference type="Proteomes" id="UP000193218"/>
    </source>
</evidence>
<dbReference type="GO" id="GO:0005739">
    <property type="term" value="C:mitochondrion"/>
    <property type="evidence" value="ECO:0007669"/>
    <property type="project" value="TreeGrafter"/>
</dbReference>
<comment type="similarity">
    <text evidence="1 9">Belongs to the class-I aminoacyl-tRNA synthetase family.</text>
</comment>
<dbReference type="InterPro" id="IPR009008">
    <property type="entry name" value="Val/Leu/Ile-tRNA-synth_edit"/>
</dbReference>
<feature type="domain" description="Methionyl/Valyl/Leucyl/Isoleucyl-tRNA synthetase anticodon-binding" evidence="11">
    <location>
        <begin position="748"/>
        <end position="892"/>
    </location>
</feature>
<dbReference type="GO" id="GO:0032543">
    <property type="term" value="P:mitochondrial translation"/>
    <property type="evidence" value="ECO:0007669"/>
    <property type="project" value="TreeGrafter"/>
</dbReference>
<organism evidence="12 13">
    <name type="scientific">Kockovaella imperatae</name>
    <dbReference type="NCBI Taxonomy" id="4999"/>
    <lineage>
        <taxon>Eukaryota</taxon>
        <taxon>Fungi</taxon>
        <taxon>Dikarya</taxon>
        <taxon>Basidiomycota</taxon>
        <taxon>Agaricomycotina</taxon>
        <taxon>Tremellomycetes</taxon>
        <taxon>Tremellales</taxon>
        <taxon>Cuniculitremaceae</taxon>
        <taxon>Kockovaella</taxon>
    </lineage>
</organism>
<gene>
    <name evidence="12" type="ORF">BD324DRAFT_625206</name>
</gene>
<evidence type="ECO:0000256" key="7">
    <source>
        <dbReference type="ARBA" id="ARBA00023146"/>
    </source>
</evidence>
<dbReference type="OrthoDB" id="10264412at2759"/>
<keyword evidence="3 9" id="KW-0436">Ligase</keyword>
<protein>
    <recommendedName>
        <fullName evidence="2">isoleucine--tRNA ligase</fullName>
        <ecNumber evidence="2">6.1.1.5</ecNumber>
    </recommendedName>
    <alternativeName>
        <fullName evidence="8">Isoleucyl-tRNA synthetase</fullName>
    </alternativeName>
</protein>
<name>A0A1Y1UI94_9TREE</name>
<dbReference type="GO" id="GO:0002161">
    <property type="term" value="F:aminoacyl-tRNA deacylase activity"/>
    <property type="evidence" value="ECO:0007669"/>
    <property type="project" value="InterPro"/>
</dbReference>
<keyword evidence="6 9" id="KW-0648">Protein biosynthesis</keyword>